<organism evidence="1 2">
    <name type="scientific">Fusarium decemcellulare</name>
    <dbReference type="NCBI Taxonomy" id="57161"/>
    <lineage>
        <taxon>Eukaryota</taxon>
        <taxon>Fungi</taxon>
        <taxon>Dikarya</taxon>
        <taxon>Ascomycota</taxon>
        <taxon>Pezizomycotina</taxon>
        <taxon>Sordariomycetes</taxon>
        <taxon>Hypocreomycetidae</taxon>
        <taxon>Hypocreales</taxon>
        <taxon>Nectriaceae</taxon>
        <taxon>Fusarium</taxon>
        <taxon>Fusarium decemcellulare species complex</taxon>
    </lineage>
</organism>
<gene>
    <name evidence="1" type="ORF">NM208_g220</name>
</gene>
<sequence length="197" mass="22021">MNNDTELHSKLTFIDPRGDLTLLIGDEKHDTSKRFLVSSKVLTLASPVLANLLSPKFKEGTMFHNGKCDTVTLEEDDLDTMGLILQILHYQSNKAPLKMAPTKLATLAIHCDKYDLIDAVKPWASQWCRLPDTSYTTVEWGYELLAASMLRLPTFPLIASNAAKQLKPNFSDEFQADERLICLPDAMIGLFPILLLG</sequence>
<dbReference type="EMBL" id="JANRMS010000010">
    <property type="protein sequence ID" value="KAJ3549984.1"/>
    <property type="molecule type" value="Genomic_DNA"/>
</dbReference>
<reference evidence="1" key="1">
    <citation type="submission" date="2022-08" db="EMBL/GenBank/DDBJ databases">
        <title>Genome Sequence of Fusarium decemcellulare.</title>
        <authorList>
            <person name="Buettner E."/>
        </authorList>
    </citation>
    <scope>NUCLEOTIDE SEQUENCE</scope>
    <source>
        <strain evidence="1">Babe19</strain>
    </source>
</reference>
<evidence type="ECO:0000313" key="2">
    <source>
        <dbReference type="Proteomes" id="UP001148629"/>
    </source>
</evidence>
<accession>A0ACC1T0E8</accession>
<name>A0ACC1T0E8_9HYPO</name>
<evidence type="ECO:0000313" key="1">
    <source>
        <dbReference type="EMBL" id="KAJ3549984.1"/>
    </source>
</evidence>
<dbReference type="Proteomes" id="UP001148629">
    <property type="component" value="Unassembled WGS sequence"/>
</dbReference>
<keyword evidence="2" id="KW-1185">Reference proteome</keyword>
<proteinExistence type="predicted"/>
<comment type="caution">
    <text evidence="1">The sequence shown here is derived from an EMBL/GenBank/DDBJ whole genome shotgun (WGS) entry which is preliminary data.</text>
</comment>
<protein>
    <submittedName>
        <fullName evidence="1">Uncharacterized protein</fullName>
    </submittedName>
</protein>